<dbReference type="Gene3D" id="3.30.2010.10">
    <property type="entry name" value="Metalloproteases ('zincins'), catalytic domain"/>
    <property type="match status" value="1"/>
</dbReference>
<keyword evidence="3 6" id="KW-0378">Hydrolase</keyword>
<comment type="cofactor">
    <cofactor evidence="6">
        <name>Zn(2+)</name>
        <dbReference type="ChEBI" id="CHEBI:29105"/>
    </cofactor>
    <text evidence="6">Binds 1 zinc ion per subunit.</text>
</comment>
<keyword evidence="9" id="KW-1185">Reference proteome</keyword>
<dbReference type="Proteomes" id="UP001596422">
    <property type="component" value="Unassembled WGS sequence"/>
</dbReference>
<dbReference type="PANTHER" id="PTHR22726:SF1">
    <property type="entry name" value="METALLOENDOPEPTIDASE OMA1, MITOCHONDRIAL"/>
    <property type="match status" value="1"/>
</dbReference>
<organism evidence="8 9">
    <name type="scientific">Marinobacterium aestuariivivens</name>
    <dbReference type="NCBI Taxonomy" id="1698799"/>
    <lineage>
        <taxon>Bacteria</taxon>
        <taxon>Pseudomonadati</taxon>
        <taxon>Pseudomonadota</taxon>
        <taxon>Gammaproteobacteria</taxon>
        <taxon>Oceanospirillales</taxon>
        <taxon>Oceanospirillaceae</taxon>
        <taxon>Marinobacterium</taxon>
    </lineage>
</organism>
<keyword evidence="1 6" id="KW-0645">Protease</keyword>
<dbReference type="PANTHER" id="PTHR22726">
    <property type="entry name" value="METALLOENDOPEPTIDASE OMA1"/>
    <property type="match status" value="1"/>
</dbReference>
<dbReference type="PROSITE" id="PS51257">
    <property type="entry name" value="PROKAR_LIPOPROTEIN"/>
    <property type="match status" value="1"/>
</dbReference>
<dbReference type="Pfam" id="PF01435">
    <property type="entry name" value="Peptidase_M48"/>
    <property type="match status" value="1"/>
</dbReference>
<protein>
    <submittedName>
        <fullName evidence="8">M48 family metallopeptidase</fullName>
    </submittedName>
</protein>
<reference evidence="9" key="1">
    <citation type="journal article" date="2019" name="Int. J. Syst. Evol. Microbiol.">
        <title>The Global Catalogue of Microorganisms (GCM) 10K type strain sequencing project: providing services to taxonomists for standard genome sequencing and annotation.</title>
        <authorList>
            <consortium name="The Broad Institute Genomics Platform"/>
            <consortium name="The Broad Institute Genome Sequencing Center for Infectious Disease"/>
            <person name="Wu L."/>
            <person name="Ma J."/>
        </authorList>
    </citation>
    <scope>NUCLEOTIDE SEQUENCE [LARGE SCALE GENOMIC DNA]</scope>
    <source>
        <strain evidence="9">NBRC 111756</strain>
    </source>
</reference>
<dbReference type="CDD" id="cd07324">
    <property type="entry name" value="M48C_Oma1-like"/>
    <property type="match status" value="1"/>
</dbReference>
<keyword evidence="4 6" id="KW-0862">Zinc</keyword>
<evidence type="ECO:0000256" key="2">
    <source>
        <dbReference type="ARBA" id="ARBA00022723"/>
    </source>
</evidence>
<evidence type="ECO:0000256" key="4">
    <source>
        <dbReference type="ARBA" id="ARBA00022833"/>
    </source>
</evidence>
<evidence type="ECO:0000313" key="9">
    <source>
        <dbReference type="Proteomes" id="UP001596422"/>
    </source>
</evidence>
<evidence type="ECO:0000256" key="3">
    <source>
        <dbReference type="ARBA" id="ARBA00022801"/>
    </source>
</evidence>
<accession>A0ABW1ZZA1</accession>
<dbReference type="EMBL" id="JBHSWE010000001">
    <property type="protein sequence ID" value="MFC6670434.1"/>
    <property type="molecule type" value="Genomic_DNA"/>
</dbReference>
<evidence type="ECO:0000259" key="7">
    <source>
        <dbReference type="Pfam" id="PF01435"/>
    </source>
</evidence>
<evidence type="ECO:0000256" key="5">
    <source>
        <dbReference type="ARBA" id="ARBA00023049"/>
    </source>
</evidence>
<proteinExistence type="inferred from homology"/>
<keyword evidence="2" id="KW-0479">Metal-binding</keyword>
<sequence>MVRISAVPGLRLLPLLAVFSLAGCESMQAVDRGLYRAVDSVSEQDRVTGQRSLSFAGRQGQIRQGNAVVEQLLQQELQSGRKVSSELDARQYRRLVGIFDRVQRIGHLSDERWQAVLIDRPEFNAFTTGGTYIVVHLGLMQQLQDDDEVAAVVAHEIAHTVANHAFERQGHQTLTTLAGSGSAGRDGYQAAFTHESEREADRIGVLYSALAGFDPMAASRIWERQYRQQGNARGLFFHTHPVNSERAAENRETARRVMTYYSPGRENPRAAELLQDNVLWRKSAPVVAAGQGGGVAALLGTALGAYVQHEGARQEEARQQRQIAFVVAVMEEMEKVSETVIDQHSWRVRWRYRGQVPLQGLVMGVMIRDGAGEVQRYIAPVPGSLRPGQAFGTVFDIPDFKVGALSRMQLKYYVDDAQPL</sequence>
<gene>
    <name evidence="8" type="ORF">ACFQDL_10295</name>
</gene>
<dbReference type="InterPro" id="IPR001915">
    <property type="entry name" value="Peptidase_M48"/>
</dbReference>
<evidence type="ECO:0000256" key="6">
    <source>
        <dbReference type="RuleBase" id="RU003983"/>
    </source>
</evidence>
<evidence type="ECO:0000256" key="1">
    <source>
        <dbReference type="ARBA" id="ARBA00022670"/>
    </source>
</evidence>
<comment type="similarity">
    <text evidence="6">Belongs to the peptidase M48 family.</text>
</comment>
<keyword evidence="5 6" id="KW-0482">Metalloprotease</keyword>
<name>A0ABW1ZZA1_9GAMM</name>
<comment type="caution">
    <text evidence="8">The sequence shown here is derived from an EMBL/GenBank/DDBJ whole genome shotgun (WGS) entry which is preliminary data.</text>
</comment>
<dbReference type="RefSeq" id="WP_379908938.1">
    <property type="nucleotide sequence ID" value="NZ_JBHSWE010000001.1"/>
</dbReference>
<feature type="domain" description="Peptidase M48" evidence="7">
    <location>
        <begin position="93"/>
        <end position="252"/>
    </location>
</feature>
<dbReference type="InterPro" id="IPR051156">
    <property type="entry name" value="Mito/Outer_Membr_Metalloprot"/>
</dbReference>
<evidence type="ECO:0000313" key="8">
    <source>
        <dbReference type="EMBL" id="MFC6670434.1"/>
    </source>
</evidence>